<keyword evidence="5 7" id="KW-1133">Transmembrane helix</keyword>
<proteinExistence type="inferred from homology"/>
<feature type="transmembrane region" description="Helical" evidence="7">
    <location>
        <begin position="49"/>
        <end position="73"/>
    </location>
</feature>
<sequence length="215" mass="23443">MDPLISLRAREGAARARRRLRRPRDLSGKGVNLVLLTAVWVLLVGRLSVFTVVSGALIATIVTLLFPMPAIVWPGWIHPIGALRLVGAVTWDLARASVQLAWFALSWRRQPRSGVVAVPLSSDADLYQVATGTILSIVPGSVVVEARWRTRTLYMHIFDMVPGDAARERTGALRAELRILRAFGTTDEIAQACEHLRASEHGTAPGSAAAGEERR</sequence>
<protein>
    <submittedName>
        <fullName evidence="8">Na+/H+ antiporter subunit E</fullName>
    </submittedName>
</protein>
<dbReference type="Proteomes" id="UP000234778">
    <property type="component" value="Unassembled WGS sequence"/>
</dbReference>
<organism evidence="8 9">
    <name type="scientific">Actinomyces urogenitalis</name>
    <dbReference type="NCBI Taxonomy" id="103621"/>
    <lineage>
        <taxon>Bacteria</taxon>
        <taxon>Bacillati</taxon>
        <taxon>Actinomycetota</taxon>
        <taxon>Actinomycetes</taxon>
        <taxon>Actinomycetales</taxon>
        <taxon>Actinomycetaceae</taxon>
        <taxon>Actinomyces</taxon>
    </lineage>
</organism>
<feature type="transmembrane region" description="Helical" evidence="7">
    <location>
        <begin position="26"/>
        <end position="43"/>
    </location>
</feature>
<keyword evidence="3" id="KW-1003">Cell membrane</keyword>
<comment type="subcellular location">
    <subcellularLocation>
        <location evidence="1">Cell membrane</location>
        <topology evidence="1">Multi-pass membrane protein</topology>
    </subcellularLocation>
</comment>
<keyword evidence="6 7" id="KW-0472">Membrane</keyword>
<evidence type="ECO:0000313" key="9">
    <source>
        <dbReference type="Proteomes" id="UP000234778"/>
    </source>
</evidence>
<reference evidence="8 9" key="1">
    <citation type="submission" date="2017-12" db="EMBL/GenBank/DDBJ databases">
        <title>Phylogenetic diversity of female urinary microbiome.</title>
        <authorList>
            <person name="Thomas-White K."/>
            <person name="Wolfe A.J."/>
        </authorList>
    </citation>
    <scope>NUCLEOTIDE SEQUENCE [LARGE SCALE GENOMIC DNA]</scope>
    <source>
        <strain evidence="8 9">UMB0319</strain>
    </source>
</reference>
<name>A0A2I1KRJ5_9ACTO</name>
<dbReference type="PANTHER" id="PTHR34584:SF1">
    <property type="entry name" value="NA(+)_H(+) ANTIPORTER SUBUNIT E1"/>
    <property type="match status" value="1"/>
</dbReference>
<accession>A0A2I1KRJ5</accession>
<gene>
    <name evidence="8" type="ORF">CYJ26_08405</name>
</gene>
<dbReference type="NCBIfam" id="NF006521">
    <property type="entry name" value="PRK08965.1-5"/>
    <property type="match status" value="1"/>
</dbReference>
<evidence type="ECO:0000256" key="4">
    <source>
        <dbReference type="ARBA" id="ARBA00022692"/>
    </source>
</evidence>
<evidence type="ECO:0000256" key="5">
    <source>
        <dbReference type="ARBA" id="ARBA00022989"/>
    </source>
</evidence>
<evidence type="ECO:0000256" key="1">
    <source>
        <dbReference type="ARBA" id="ARBA00004651"/>
    </source>
</evidence>
<evidence type="ECO:0000256" key="7">
    <source>
        <dbReference type="SAM" id="Phobius"/>
    </source>
</evidence>
<evidence type="ECO:0000313" key="8">
    <source>
        <dbReference type="EMBL" id="PKY98241.1"/>
    </source>
</evidence>
<keyword evidence="4 7" id="KW-0812">Transmembrane</keyword>
<dbReference type="GO" id="GO:0005886">
    <property type="term" value="C:plasma membrane"/>
    <property type="evidence" value="ECO:0007669"/>
    <property type="project" value="UniProtKB-SubCell"/>
</dbReference>
<evidence type="ECO:0000256" key="6">
    <source>
        <dbReference type="ARBA" id="ARBA00023136"/>
    </source>
</evidence>
<dbReference type="AlphaFoldDB" id="A0A2I1KRJ5"/>
<dbReference type="PANTHER" id="PTHR34584">
    <property type="entry name" value="NA(+)/H(+) ANTIPORTER SUBUNIT E1"/>
    <property type="match status" value="1"/>
</dbReference>
<dbReference type="GeneID" id="81708953"/>
<evidence type="ECO:0000256" key="2">
    <source>
        <dbReference type="ARBA" id="ARBA00006228"/>
    </source>
</evidence>
<dbReference type="EMBL" id="PKHA01000009">
    <property type="protein sequence ID" value="PKY98241.1"/>
    <property type="molecule type" value="Genomic_DNA"/>
</dbReference>
<dbReference type="GO" id="GO:0008324">
    <property type="term" value="F:monoatomic cation transmembrane transporter activity"/>
    <property type="evidence" value="ECO:0007669"/>
    <property type="project" value="InterPro"/>
</dbReference>
<dbReference type="RefSeq" id="WP_006549272.1">
    <property type="nucleotide sequence ID" value="NZ_CP136961.1"/>
</dbReference>
<dbReference type="InterPro" id="IPR002758">
    <property type="entry name" value="Cation_antiport_E"/>
</dbReference>
<dbReference type="Pfam" id="PF01899">
    <property type="entry name" value="MNHE"/>
    <property type="match status" value="1"/>
</dbReference>
<comment type="caution">
    <text evidence="8">The sequence shown here is derived from an EMBL/GenBank/DDBJ whole genome shotgun (WGS) entry which is preliminary data.</text>
</comment>
<evidence type="ECO:0000256" key="3">
    <source>
        <dbReference type="ARBA" id="ARBA00022475"/>
    </source>
</evidence>
<comment type="similarity">
    <text evidence="2">Belongs to the CPA3 antiporters (TC 2.A.63) subunit E family.</text>
</comment>